<dbReference type="Pfam" id="PF00202">
    <property type="entry name" value="Aminotran_3"/>
    <property type="match status" value="1"/>
</dbReference>
<dbReference type="GO" id="GO:0005829">
    <property type="term" value="C:cytosol"/>
    <property type="evidence" value="ECO:0007669"/>
    <property type="project" value="TreeGrafter"/>
</dbReference>
<dbReference type="InterPro" id="IPR015424">
    <property type="entry name" value="PyrdxlP-dep_Trfase"/>
</dbReference>
<dbReference type="Gene3D" id="3.90.1150.10">
    <property type="entry name" value="Aspartate Aminotransferase, domain 1"/>
    <property type="match status" value="1"/>
</dbReference>
<dbReference type="PANTHER" id="PTHR43094">
    <property type="entry name" value="AMINOTRANSFERASE"/>
    <property type="match status" value="1"/>
</dbReference>
<dbReference type="Proteomes" id="UP000007796">
    <property type="component" value="Unassembled WGS sequence"/>
</dbReference>
<evidence type="ECO:0000256" key="2">
    <source>
        <dbReference type="ARBA" id="ARBA00022898"/>
    </source>
</evidence>
<dbReference type="RefSeq" id="XP_014171626.1">
    <property type="nucleotide sequence ID" value="XM_014316151.1"/>
</dbReference>
<dbReference type="STRING" id="655863.F0XJH9"/>
<dbReference type="GO" id="GO:0008483">
    <property type="term" value="F:transaminase activity"/>
    <property type="evidence" value="ECO:0007669"/>
    <property type="project" value="UniProtKB-KW"/>
</dbReference>
<evidence type="ECO:0000313" key="4">
    <source>
        <dbReference type="EMBL" id="EFX02144.1"/>
    </source>
</evidence>
<dbReference type="GO" id="GO:0030170">
    <property type="term" value="F:pyridoxal phosphate binding"/>
    <property type="evidence" value="ECO:0007669"/>
    <property type="project" value="InterPro"/>
</dbReference>
<dbReference type="InterPro" id="IPR049704">
    <property type="entry name" value="Aminotrans_3_PPA_site"/>
</dbReference>
<name>F0XJH9_GROCL</name>
<dbReference type="AlphaFoldDB" id="F0XJH9"/>
<dbReference type="EMBL" id="GL629782">
    <property type="protein sequence ID" value="EFX02144.1"/>
    <property type="molecule type" value="Genomic_DNA"/>
</dbReference>
<comment type="similarity">
    <text evidence="1 3">Belongs to the class-III pyridoxal-phosphate-dependent aminotransferase family.</text>
</comment>
<keyword evidence="2 3" id="KW-0663">Pyridoxal phosphate</keyword>
<evidence type="ECO:0000256" key="1">
    <source>
        <dbReference type="ARBA" id="ARBA00008954"/>
    </source>
</evidence>
<dbReference type="PROSITE" id="PS00600">
    <property type="entry name" value="AA_TRANSFER_CLASS_3"/>
    <property type="match status" value="1"/>
</dbReference>
<dbReference type="InterPro" id="IPR005814">
    <property type="entry name" value="Aminotrans_3"/>
</dbReference>
<sequence length="470" mass="50655">MAVVVSAKVLEKASEPAAVQSTEPCLLYRSLIERPSNVEMATGSYLYLDDGRKILDACGGAAVAVLGHGNAEVIGAVMKQMQKVSYVHTLSYGTDSSEELAHAVLHFSDGSFDHGLVKAFFVGSGSEANDAAMKCARQYWYEKGETQRRFYVARKQSYHGNTIGSMSISGMAGRKMPYNEILPTNVSFVSAADAFHGRKADETEAMFVSRLVAELEAEFVRLGPENVISFIGETVSGAALGTLAAPTGYWRSVRNLCDKYGILLHMDEVMCGTGRTGSYFAFEQEGIRPDIVTVGKGLGGGYVPIAGMLVGDRVVDALRHGSATFNHGQTYQAHPVSCAAALAVQTILRRDGLVARVAARAKTLQTLLQAAFAGCVHVADIRGRGFFWSVEFMQDSTSRQPFPRRVNFGPHVQRVAFDKGVAVYPGAGTIDGILGDHVLLAPPYMASDEELRTAVATLREAYDEVVKSLD</sequence>
<dbReference type="InterPro" id="IPR015422">
    <property type="entry name" value="PyrdxlP-dep_Trfase_small"/>
</dbReference>
<keyword evidence="4" id="KW-0032">Aminotransferase</keyword>
<gene>
    <name evidence="4" type="ORF">CMQ_2193</name>
</gene>
<dbReference type="NCBIfam" id="NF005685">
    <property type="entry name" value="PRK07483.1"/>
    <property type="match status" value="1"/>
</dbReference>
<dbReference type="InterPro" id="IPR015421">
    <property type="entry name" value="PyrdxlP-dep_Trfase_major"/>
</dbReference>
<dbReference type="Gene3D" id="3.40.640.10">
    <property type="entry name" value="Type I PLP-dependent aspartate aminotransferase-like (Major domain)"/>
    <property type="match status" value="1"/>
</dbReference>
<reference evidence="4 5" key="1">
    <citation type="journal article" date="2011" name="Proc. Natl. Acad. Sci. U.S.A.">
        <title>Genome and transcriptome analyses of the mountain pine beetle-fungal symbiont Grosmannia clavigera, a lodgepole pine pathogen.</title>
        <authorList>
            <person name="DiGuistini S."/>
            <person name="Wang Y."/>
            <person name="Liao N.Y."/>
            <person name="Taylor G."/>
            <person name="Tanguay P."/>
            <person name="Feau N."/>
            <person name="Henrissat B."/>
            <person name="Chan S.K."/>
            <person name="Hesse-Orce U."/>
            <person name="Alamouti S.M."/>
            <person name="Tsui C.K.M."/>
            <person name="Docking R.T."/>
            <person name="Levasseur A."/>
            <person name="Haridas S."/>
            <person name="Robertson G."/>
            <person name="Birol I."/>
            <person name="Holt R.A."/>
            <person name="Marra M.A."/>
            <person name="Hamelin R.C."/>
            <person name="Hirst M."/>
            <person name="Jones S.J.M."/>
            <person name="Bohlmann J."/>
            <person name="Breuil C."/>
        </authorList>
    </citation>
    <scope>NUCLEOTIDE SEQUENCE [LARGE SCALE GENOMIC DNA]</scope>
    <source>
        <strain evidence="5">kw1407 / UAMH 11150</strain>
    </source>
</reference>
<dbReference type="SUPFAM" id="SSF53383">
    <property type="entry name" value="PLP-dependent transferases"/>
    <property type="match status" value="1"/>
</dbReference>
<dbReference type="InParanoid" id="F0XJH9"/>
<keyword evidence="5" id="KW-1185">Reference proteome</keyword>
<dbReference type="CDD" id="cd00610">
    <property type="entry name" value="OAT_like"/>
    <property type="match status" value="1"/>
</dbReference>
<evidence type="ECO:0000256" key="3">
    <source>
        <dbReference type="RuleBase" id="RU003560"/>
    </source>
</evidence>
<evidence type="ECO:0000313" key="5">
    <source>
        <dbReference type="Proteomes" id="UP000007796"/>
    </source>
</evidence>
<dbReference type="PANTHER" id="PTHR43094:SF1">
    <property type="entry name" value="AMINOTRANSFERASE CLASS-III"/>
    <property type="match status" value="1"/>
</dbReference>
<proteinExistence type="inferred from homology"/>
<accession>F0XJH9</accession>
<protein>
    <submittedName>
        <fullName evidence="4">Aminotransferase class 3</fullName>
    </submittedName>
</protein>
<keyword evidence="4" id="KW-0808">Transferase</keyword>
<dbReference type="HOGENOM" id="CLU_016922_4_0_1"/>
<dbReference type="OrthoDB" id="5419315at2759"/>
<organism evidence="5">
    <name type="scientific">Grosmannia clavigera (strain kw1407 / UAMH 11150)</name>
    <name type="common">Blue stain fungus</name>
    <name type="synonym">Graphiocladiella clavigera</name>
    <dbReference type="NCBI Taxonomy" id="655863"/>
    <lineage>
        <taxon>Eukaryota</taxon>
        <taxon>Fungi</taxon>
        <taxon>Dikarya</taxon>
        <taxon>Ascomycota</taxon>
        <taxon>Pezizomycotina</taxon>
        <taxon>Sordariomycetes</taxon>
        <taxon>Sordariomycetidae</taxon>
        <taxon>Ophiostomatales</taxon>
        <taxon>Ophiostomataceae</taxon>
        <taxon>Leptographium</taxon>
    </lineage>
</organism>
<dbReference type="eggNOG" id="KOG1404">
    <property type="taxonomic scope" value="Eukaryota"/>
</dbReference>
<dbReference type="GeneID" id="25975155"/>